<dbReference type="EMBL" id="CP067140">
    <property type="protein sequence ID" value="WCR02614.1"/>
    <property type="molecule type" value="Genomic_DNA"/>
</dbReference>
<reference evidence="1 2" key="1">
    <citation type="submission" date="2021-01" db="EMBL/GenBank/DDBJ databases">
        <title>Biogeographic distribution of Paracoccus.</title>
        <authorList>
            <person name="Hollensteiner J."/>
            <person name="Leineberger J."/>
            <person name="Brinkhoff T."/>
            <person name="Daniel R."/>
        </authorList>
    </citation>
    <scope>NUCLEOTIDE SEQUENCE [LARGE SCALE GENOMIC DNA]</scope>
    <source>
        <strain evidence="1 2">DSM 18447</strain>
    </source>
</reference>
<sequence>MVRSRYMDTTATHGLPEDARRPTISAAHRRSYAEDHSAPRLRDSLGIVKTFPPVKTGIVVLAGALLLGFLLI</sequence>
<proteinExistence type="predicted"/>
<evidence type="ECO:0000313" key="2">
    <source>
        <dbReference type="Proteomes" id="UP001215549"/>
    </source>
</evidence>
<accession>A0ABY7S730</accession>
<organism evidence="1 2">
    <name type="scientific">Paracoccus saliphilus</name>
    <dbReference type="NCBI Taxonomy" id="405559"/>
    <lineage>
        <taxon>Bacteria</taxon>
        <taxon>Pseudomonadati</taxon>
        <taxon>Pseudomonadota</taxon>
        <taxon>Alphaproteobacteria</taxon>
        <taxon>Rhodobacterales</taxon>
        <taxon>Paracoccaceae</taxon>
        <taxon>Paracoccus</taxon>
    </lineage>
</organism>
<gene>
    <name evidence="1" type="ORF">JHX88_17405</name>
</gene>
<dbReference type="RefSeq" id="WP_141225944.1">
    <property type="nucleotide sequence ID" value="NZ_CP067140.1"/>
</dbReference>
<keyword evidence="2" id="KW-1185">Reference proteome</keyword>
<protein>
    <submittedName>
        <fullName evidence="1">Uncharacterized protein</fullName>
    </submittedName>
</protein>
<name>A0ABY7S730_9RHOB</name>
<dbReference type="Proteomes" id="UP001215549">
    <property type="component" value="Chromosome"/>
</dbReference>
<evidence type="ECO:0000313" key="1">
    <source>
        <dbReference type="EMBL" id="WCR02614.1"/>
    </source>
</evidence>